<proteinExistence type="predicted"/>
<evidence type="ECO:0000313" key="2">
    <source>
        <dbReference type="EMBL" id="WGV50193.2"/>
    </source>
</evidence>
<dbReference type="RefSeq" id="WP_030245220.1">
    <property type="nucleotide sequence ID" value="NZ_CP124545.1"/>
</dbReference>
<dbReference type="AlphaFoldDB" id="A0A0C3AEG5"/>
<evidence type="ECO:0000313" key="3">
    <source>
        <dbReference type="Proteomes" id="UP000627573"/>
    </source>
</evidence>
<reference evidence="2" key="2">
    <citation type="submission" date="2023-08" db="EMBL/GenBank/DDBJ databases">
        <title>Isolation and Characterization of Rhodococcus erythropolis MGMM8.</title>
        <authorList>
            <person name="Diabankana R.G.C."/>
            <person name="Afordoanyi D.M."/>
            <person name="Validov S.Z."/>
        </authorList>
    </citation>
    <scope>NUCLEOTIDE SEQUENCE</scope>
    <source>
        <strain evidence="2">MGMM8</strain>
    </source>
</reference>
<dbReference type="Proteomes" id="UP001230933">
    <property type="component" value="Chromosome"/>
</dbReference>
<sequence length="108" mass="11870">MEIMEIRDAVERFRGESGTSTIFGEPHQTSDGSTIITVSRLHRRWRGDPIPVPVGVFSIHEGEPSWSPAVDHTRAALMGEFIGLAAAVIATLAVLRRPPWPDVTIRKG</sequence>
<dbReference type="EMBL" id="CP124545">
    <property type="protein sequence ID" value="WGV50193.2"/>
    <property type="molecule type" value="Genomic_DNA"/>
</dbReference>
<evidence type="ECO:0000313" key="1">
    <source>
        <dbReference type="EMBL" id="MBH5141342.1"/>
    </source>
</evidence>
<protein>
    <submittedName>
        <fullName evidence="1">Uncharacterized protein</fullName>
    </submittedName>
</protein>
<keyword evidence="3" id="KW-1185">Reference proteome</keyword>
<name>A0A0C3AEG5_RHOER</name>
<dbReference type="EMBL" id="JAECSB010000013">
    <property type="protein sequence ID" value="MBH5141342.1"/>
    <property type="molecule type" value="Genomic_DNA"/>
</dbReference>
<reference evidence="1 3" key="1">
    <citation type="submission" date="2020-12" db="EMBL/GenBank/DDBJ databases">
        <title>Draft genome sequence of furan degrading bacterial strain FUR100.</title>
        <authorList>
            <person name="Woiski C."/>
        </authorList>
    </citation>
    <scope>NUCLEOTIDE SEQUENCE [LARGE SCALE GENOMIC DNA]</scope>
    <source>
        <strain evidence="1 3">FUR100</strain>
    </source>
</reference>
<accession>A0A0C3AEG5</accession>
<organism evidence="1 3">
    <name type="scientific">Rhodococcus erythropolis</name>
    <name type="common">Arthrobacter picolinophilus</name>
    <dbReference type="NCBI Taxonomy" id="1833"/>
    <lineage>
        <taxon>Bacteria</taxon>
        <taxon>Bacillati</taxon>
        <taxon>Actinomycetota</taxon>
        <taxon>Actinomycetes</taxon>
        <taxon>Mycobacteriales</taxon>
        <taxon>Nocardiaceae</taxon>
        <taxon>Rhodococcus</taxon>
        <taxon>Rhodococcus erythropolis group</taxon>
    </lineage>
</organism>
<dbReference type="Proteomes" id="UP000627573">
    <property type="component" value="Unassembled WGS sequence"/>
</dbReference>
<gene>
    <name evidence="1" type="ORF">I3517_01760</name>
    <name evidence="2" type="ORF">QIE55_02885</name>
</gene>